<organism evidence="1 2">
    <name type="scientific">Bifidobacterium avesanii</name>
    <dbReference type="NCBI Taxonomy" id="1798157"/>
    <lineage>
        <taxon>Bacteria</taxon>
        <taxon>Bacillati</taxon>
        <taxon>Actinomycetota</taxon>
        <taxon>Actinomycetes</taxon>
        <taxon>Bifidobacteriales</taxon>
        <taxon>Bifidobacteriaceae</taxon>
        <taxon>Bifidobacterium</taxon>
    </lineage>
</organism>
<dbReference type="AlphaFoldDB" id="A0A7K3TJC6"/>
<evidence type="ECO:0000313" key="1">
    <source>
        <dbReference type="EMBL" id="NEG79132.1"/>
    </source>
</evidence>
<protein>
    <recommendedName>
        <fullName evidence="3">Family 43 glycosylhydrolase</fullName>
    </recommendedName>
</protein>
<dbReference type="Gene3D" id="2.115.10.20">
    <property type="entry name" value="Glycosyl hydrolase domain, family 43"/>
    <property type="match status" value="1"/>
</dbReference>
<dbReference type="RefSeq" id="WP_152350907.1">
    <property type="nucleotide sequence ID" value="NZ_WBSN01000017.1"/>
</dbReference>
<sequence length="368" mass="41019">MTDAREPYEAYLWVYFTGEGLGGERLSLAVSRGNTALDWITLNHGRPLFESRLGTRGLRDPFILRSHPDDPNVPDGETRFWMIATDLNVHDLPGRFHEAQIRGSRYVEIWESDDLVHWSDQRHVKVNTNLAGNTWAPEAHWIDELGAYAVYWSSNLYDSPSDGPDARPDATYNRLMVATTADFRTFGEPQVWVDVRRDPDGSGFGTIDATVTKHAGVYYRFVKDEATMTIREERSTRFMATVEGSYPGAEGPADAWTLVGDKIGDGSPNGYGGVFDGGEGPSIFPANPGDETGFAWYLFIDQPRYHHGPNHYVPFATRDIADPRGWRCVGDLMPESRMPTNADGGRPRHGTVIPITAAERDRLLAALG</sequence>
<dbReference type="CDD" id="cd08983">
    <property type="entry name" value="GH43_Bt3655-like"/>
    <property type="match status" value="1"/>
</dbReference>
<keyword evidence="2" id="KW-1185">Reference proteome</keyword>
<evidence type="ECO:0000313" key="2">
    <source>
        <dbReference type="Proteomes" id="UP000469763"/>
    </source>
</evidence>
<comment type="caution">
    <text evidence="1">The sequence shown here is derived from an EMBL/GenBank/DDBJ whole genome shotgun (WGS) entry which is preliminary data.</text>
</comment>
<dbReference type="Proteomes" id="UP000469763">
    <property type="component" value="Unassembled WGS sequence"/>
</dbReference>
<evidence type="ECO:0008006" key="3">
    <source>
        <dbReference type="Google" id="ProtNLM"/>
    </source>
</evidence>
<reference evidence="1 2" key="1">
    <citation type="submission" date="2019-10" db="EMBL/GenBank/DDBJ databases">
        <title>Bifidobacterium from non-human primates.</title>
        <authorList>
            <person name="Modesto M."/>
        </authorList>
    </citation>
    <scope>NUCLEOTIDE SEQUENCE [LARGE SCALE GENOMIC DNA]</scope>
    <source>
        <strain evidence="1 2">TREC</strain>
    </source>
</reference>
<accession>A0A7K3TJC6</accession>
<dbReference type="InterPro" id="IPR023296">
    <property type="entry name" value="Glyco_hydro_beta-prop_sf"/>
</dbReference>
<dbReference type="PANTHER" id="PTHR43301:SF3">
    <property type="entry name" value="ARABINAN ENDO-1,5-ALPHA-L-ARABINOSIDASE A-RELATED"/>
    <property type="match status" value="1"/>
</dbReference>
<gene>
    <name evidence="1" type="ORF">GFD22_09155</name>
</gene>
<proteinExistence type="predicted"/>
<dbReference type="PANTHER" id="PTHR43301">
    <property type="entry name" value="ARABINAN ENDO-1,5-ALPHA-L-ARABINOSIDASE"/>
    <property type="match status" value="1"/>
</dbReference>
<dbReference type="EMBL" id="WHZY01000017">
    <property type="protein sequence ID" value="NEG79132.1"/>
    <property type="molecule type" value="Genomic_DNA"/>
</dbReference>
<dbReference type="SUPFAM" id="SSF75005">
    <property type="entry name" value="Arabinanase/levansucrase/invertase"/>
    <property type="match status" value="2"/>
</dbReference>
<name>A0A7K3TJC6_9BIFI</name>
<dbReference type="OrthoDB" id="9758923at2"/>
<dbReference type="InterPro" id="IPR050727">
    <property type="entry name" value="GH43_arabinanases"/>
</dbReference>